<comment type="caution">
    <text evidence="2">The sequence shown here is derived from an EMBL/GenBank/DDBJ whole genome shotgun (WGS) entry which is preliminary data.</text>
</comment>
<gene>
    <name evidence="2" type="ORF">BS47DRAFT_1380526</name>
</gene>
<evidence type="ECO:0000313" key="3">
    <source>
        <dbReference type="Proteomes" id="UP000886523"/>
    </source>
</evidence>
<accession>A0A9P6B480</accession>
<dbReference type="AlphaFoldDB" id="A0A9P6B480"/>
<keyword evidence="1" id="KW-0732">Signal</keyword>
<proteinExistence type="predicted"/>
<organism evidence="2 3">
    <name type="scientific">Hydnum rufescens UP504</name>
    <dbReference type="NCBI Taxonomy" id="1448309"/>
    <lineage>
        <taxon>Eukaryota</taxon>
        <taxon>Fungi</taxon>
        <taxon>Dikarya</taxon>
        <taxon>Basidiomycota</taxon>
        <taxon>Agaricomycotina</taxon>
        <taxon>Agaricomycetes</taxon>
        <taxon>Cantharellales</taxon>
        <taxon>Hydnaceae</taxon>
        <taxon>Hydnum</taxon>
    </lineage>
</organism>
<reference evidence="2" key="1">
    <citation type="journal article" date="2020" name="Nat. Commun.">
        <title>Large-scale genome sequencing of mycorrhizal fungi provides insights into the early evolution of symbiotic traits.</title>
        <authorList>
            <person name="Miyauchi S."/>
            <person name="Kiss E."/>
            <person name="Kuo A."/>
            <person name="Drula E."/>
            <person name="Kohler A."/>
            <person name="Sanchez-Garcia M."/>
            <person name="Morin E."/>
            <person name="Andreopoulos B."/>
            <person name="Barry K.W."/>
            <person name="Bonito G."/>
            <person name="Buee M."/>
            <person name="Carver A."/>
            <person name="Chen C."/>
            <person name="Cichocki N."/>
            <person name="Clum A."/>
            <person name="Culley D."/>
            <person name="Crous P.W."/>
            <person name="Fauchery L."/>
            <person name="Girlanda M."/>
            <person name="Hayes R.D."/>
            <person name="Keri Z."/>
            <person name="LaButti K."/>
            <person name="Lipzen A."/>
            <person name="Lombard V."/>
            <person name="Magnuson J."/>
            <person name="Maillard F."/>
            <person name="Murat C."/>
            <person name="Nolan M."/>
            <person name="Ohm R.A."/>
            <person name="Pangilinan J."/>
            <person name="Pereira M.F."/>
            <person name="Perotto S."/>
            <person name="Peter M."/>
            <person name="Pfister S."/>
            <person name="Riley R."/>
            <person name="Sitrit Y."/>
            <person name="Stielow J.B."/>
            <person name="Szollosi G."/>
            <person name="Zifcakova L."/>
            <person name="Stursova M."/>
            <person name="Spatafora J.W."/>
            <person name="Tedersoo L."/>
            <person name="Vaario L.M."/>
            <person name="Yamada A."/>
            <person name="Yan M."/>
            <person name="Wang P."/>
            <person name="Xu J."/>
            <person name="Bruns T."/>
            <person name="Baldrian P."/>
            <person name="Vilgalys R."/>
            <person name="Dunand C."/>
            <person name="Henrissat B."/>
            <person name="Grigoriev I.V."/>
            <person name="Hibbett D."/>
            <person name="Nagy L.G."/>
            <person name="Martin F.M."/>
        </authorList>
    </citation>
    <scope>NUCLEOTIDE SEQUENCE</scope>
    <source>
        <strain evidence="2">UP504</strain>
    </source>
</reference>
<feature type="chain" id="PRO_5040375350" evidence="1">
    <location>
        <begin position="23"/>
        <end position="350"/>
    </location>
</feature>
<name>A0A9P6B480_9AGAM</name>
<keyword evidence="3" id="KW-1185">Reference proteome</keyword>
<evidence type="ECO:0000313" key="2">
    <source>
        <dbReference type="EMBL" id="KAF9517428.1"/>
    </source>
</evidence>
<feature type="signal peptide" evidence="1">
    <location>
        <begin position="1"/>
        <end position="22"/>
    </location>
</feature>
<sequence>MKFSSNLFAIAVSSMLFGLTTALVAAPKAADLVERSADLSVRTGDCIEMHVYIQDDPSTTNGDCATFQLWRNGNQVGVASQCQTLASANSVYHVSFSDGTTASTSGQGQWISVSGVSGNLNLVARKESSYKSGIVNVLEFELAGNTANHDANGVLDVLGGSCVSGQQGGGARCIDGKGYGLNSSASSTVRRILYCLPFVRYSRARLDIATPPSINYEAHVWLPTIPHSSTRSLSSTPCSNFDGSPLLLSFTVSYSNPTLSVLGVPLLRPQSNSRPSDLHYYMSRIFFLGCFAVRSELNETGPYANSCGSADFLSENPRPDVPAPHIYLSHPFHTYFTAEDVFVEAPHAIG</sequence>
<dbReference type="EMBL" id="MU128932">
    <property type="protein sequence ID" value="KAF9517428.1"/>
    <property type="molecule type" value="Genomic_DNA"/>
</dbReference>
<evidence type="ECO:0000256" key="1">
    <source>
        <dbReference type="SAM" id="SignalP"/>
    </source>
</evidence>
<protein>
    <submittedName>
        <fullName evidence="2">Uncharacterized protein</fullName>
    </submittedName>
</protein>
<dbReference type="Proteomes" id="UP000886523">
    <property type="component" value="Unassembled WGS sequence"/>
</dbReference>